<keyword evidence="3" id="KW-0694">RNA-binding</keyword>
<dbReference type="Proteomes" id="UP000236333">
    <property type="component" value="Unassembled WGS sequence"/>
</dbReference>
<evidence type="ECO:0000256" key="3">
    <source>
        <dbReference type="ARBA" id="ARBA00022884"/>
    </source>
</evidence>
<keyword evidence="4" id="KW-0648">Protein biosynthesis</keyword>
<dbReference type="InterPro" id="IPR007783">
    <property type="entry name" value="eIF3d"/>
</dbReference>
<keyword evidence="2 5" id="KW-0396">Initiation factor</keyword>
<name>A0A2J8A7Y7_9CHLO</name>
<keyword evidence="6" id="KW-1185">Reference proteome</keyword>
<keyword evidence="1" id="KW-0963">Cytoplasm</keyword>
<dbReference type="GO" id="GO:0003723">
    <property type="term" value="F:RNA binding"/>
    <property type="evidence" value="ECO:0007669"/>
    <property type="project" value="UniProtKB-KW"/>
</dbReference>
<dbReference type="GO" id="GO:0003743">
    <property type="term" value="F:translation initiation factor activity"/>
    <property type="evidence" value="ECO:0007669"/>
    <property type="project" value="UniProtKB-KW"/>
</dbReference>
<dbReference type="Pfam" id="PF05091">
    <property type="entry name" value="eIF-3_zeta"/>
    <property type="match status" value="1"/>
</dbReference>
<dbReference type="AlphaFoldDB" id="A0A2J8A7Y7"/>
<evidence type="ECO:0000256" key="4">
    <source>
        <dbReference type="ARBA" id="ARBA00022917"/>
    </source>
</evidence>
<evidence type="ECO:0000256" key="2">
    <source>
        <dbReference type="ARBA" id="ARBA00022540"/>
    </source>
</evidence>
<evidence type="ECO:0000313" key="6">
    <source>
        <dbReference type="Proteomes" id="UP000236333"/>
    </source>
</evidence>
<evidence type="ECO:0000313" key="5">
    <source>
        <dbReference type="EMBL" id="PNH08600.1"/>
    </source>
</evidence>
<accession>A0A2J8A7Y7</accession>
<protein>
    <submittedName>
        <fullName evidence="5">Eukaryotic translation initiation factor 3 subunit D</fullName>
    </submittedName>
</protein>
<organism evidence="5 6">
    <name type="scientific">Tetrabaena socialis</name>
    <dbReference type="NCBI Taxonomy" id="47790"/>
    <lineage>
        <taxon>Eukaryota</taxon>
        <taxon>Viridiplantae</taxon>
        <taxon>Chlorophyta</taxon>
        <taxon>core chlorophytes</taxon>
        <taxon>Chlorophyceae</taxon>
        <taxon>CS clade</taxon>
        <taxon>Chlamydomonadales</taxon>
        <taxon>Tetrabaenaceae</taxon>
        <taxon>Tetrabaena</taxon>
    </lineage>
</organism>
<dbReference type="PANTHER" id="PTHR12399:SF0">
    <property type="entry name" value="EUKARYOTIC TRANSLATION INITIATION FACTOR 3 SUBUNIT D"/>
    <property type="match status" value="1"/>
</dbReference>
<comment type="caution">
    <text evidence="5">The sequence shown here is derived from an EMBL/GenBank/DDBJ whole genome shotgun (WGS) entry which is preliminary data.</text>
</comment>
<dbReference type="EMBL" id="PGGS01000123">
    <property type="protein sequence ID" value="PNH08600.1"/>
    <property type="molecule type" value="Genomic_DNA"/>
</dbReference>
<dbReference type="GO" id="GO:0005852">
    <property type="term" value="C:eukaryotic translation initiation factor 3 complex"/>
    <property type="evidence" value="ECO:0007669"/>
    <property type="project" value="InterPro"/>
</dbReference>
<dbReference type="PANTHER" id="PTHR12399">
    <property type="entry name" value="EUKARYOTIC TRANSLATION INITIATION FACTOR 3 SUBUNIT 7"/>
    <property type="match status" value="1"/>
</dbReference>
<reference evidence="5 6" key="1">
    <citation type="journal article" date="2017" name="Mol. Biol. Evol.">
        <title>The 4-celled Tetrabaena socialis nuclear genome reveals the essential components for genetic control of cell number at the origin of multicellularity in the volvocine lineage.</title>
        <authorList>
            <person name="Featherston J."/>
            <person name="Arakaki Y."/>
            <person name="Hanschen E.R."/>
            <person name="Ferris P.J."/>
            <person name="Michod R.E."/>
            <person name="Olson B.J.S.C."/>
            <person name="Nozaki H."/>
            <person name="Durand P.M."/>
        </authorList>
    </citation>
    <scope>NUCLEOTIDE SEQUENCE [LARGE SCALE GENOMIC DNA]</scope>
    <source>
        <strain evidence="5 6">NIES-571</strain>
    </source>
</reference>
<dbReference type="OrthoDB" id="16538at2759"/>
<proteinExistence type="predicted"/>
<evidence type="ECO:0000256" key="1">
    <source>
        <dbReference type="ARBA" id="ARBA00022490"/>
    </source>
</evidence>
<sequence>MVRARRLNGAPNHLQIDTLYDNLAVKKEKPLEKTKRIFRNVSTSDDPVMQQMAAAGRARVFAVDSILTHLMCMQSSKYGWDLLATRKVRGGHH</sequence>
<gene>
    <name evidence="5" type="ORF">TSOC_004853</name>
</gene>